<dbReference type="Proteomes" id="UP000000948">
    <property type="component" value="Chromosome"/>
</dbReference>
<dbReference type="HOGENOM" id="CLU_033692_0_0_5"/>
<dbReference type="InterPro" id="IPR041685">
    <property type="entry name" value="AAA_GajA/Old/RecF-like"/>
</dbReference>
<dbReference type="InterPro" id="IPR027417">
    <property type="entry name" value="P-loop_NTPase"/>
</dbReference>
<evidence type="ECO:0000313" key="2">
    <source>
        <dbReference type="EMBL" id="BAH98983.1"/>
    </source>
</evidence>
<dbReference type="eggNOG" id="COG0488">
    <property type="taxonomic scope" value="Bacteria"/>
</dbReference>
<dbReference type="Pfam" id="PF13175">
    <property type="entry name" value="AAA_15"/>
    <property type="match status" value="1"/>
</dbReference>
<dbReference type="EMBL" id="AP011121">
    <property type="protein sequence ID" value="BAH98983.1"/>
    <property type="molecule type" value="Genomic_DNA"/>
</dbReference>
<dbReference type="PATRIC" id="fig|634452.3.peg.878"/>
<dbReference type="BioCyc" id="APAS634452:APA01_RS04225-MONOMER"/>
<dbReference type="AlphaFoldDB" id="C7JFG2"/>
<reference evidence="2 3" key="1">
    <citation type="journal article" date="2009" name="Nucleic Acids Res.">
        <title>Whole-genome analyses reveal genetic instability of Acetobacter pasteurianus.</title>
        <authorList>
            <person name="Azuma Y."/>
            <person name="Hosoyama A."/>
            <person name="Matsutani M."/>
            <person name="Furuya N."/>
            <person name="Horikawa H."/>
            <person name="Harada T."/>
            <person name="Hirakawa H."/>
            <person name="Kuhara S."/>
            <person name="Matsushita K."/>
            <person name="Fujita N."/>
            <person name="Shirai M."/>
        </authorList>
    </citation>
    <scope>NUCLEOTIDE SEQUENCE [LARGE SCALE GENOMIC DNA]</scope>
    <source>
        <strain evidence="3">NBRC 105184 / IFO 3283-01</strain>
    </source>
</reference>
<dbReference type="PANTHER" id="PTHR43581">
    <property type="entry name" value="ATP/GTP PHOSPHATASE"/>
    <property type="match status" value="1"/>
</dbReference>
<dbReference type="InterPro" id="IPR051396">
    <property type="entry name" value="Bact_Antivir_Def_Nuclease"/>
</dbReference>
<evidence type="ECO:0000259" key="1">
    <source>
        <dbReference type="Pfam" id="PF13175"/>
    </source>
</evidence>
<gene>
    <name evidence="2" type="ordered locus">APA01_08350</name>
</gene>
<dbReference type="PANTHER" id="PTHR43581:SF2">
    <property type="entry name" value="EXCINUCLEASE ATPASE SUBUNIT"/>
    <property type="match status" value="1"/>
</dbReference>
<accession>C7JFG2</accession>
<dbReference type="eggNOG" id="COG3950">
    <property type="taxonomic scope" value="Bacteria"/>
</dbReference>
<dbReference type="Gene3D" id="3.40.50.300">
    <property type="entry name" value="P-loop containing nucleotide triphosphate hydrolases"/>
    <property type="match status" value="1"/>
</dbReference>
<feature type="domain" description="Endonuclease GajA/Old nuclease/RecF-like AAA" evidence="1">
    <location>
        <begin position="27"/>
        <end position="445"/>
    </location>
</feature>
<evidence type="ECO:0000313" key="3">
    <source>
        <dbReference type="Proteomes" id="UP000000948"/>
    </source>
</evidence>
<dbReference type="RefSeq" id="WP_012812720.1">
    <property type="nucleotide sequence ID" value="NC_013209.1"/>
</dbReference>
<protein>
    <submittedName>
        <fullName evidence="2">Excinuclease ATPase subunit</fullName>
    </submittedName>
</protein>
<name>C7JFG2_ACEP3</name>
<dbReference type="KEGG" id="apt:APA01_08350"/>
<proteinExistence type="predicted"/>
<sequence length="469" mass="53721">MFVNDSSPSLRLTHFSVQGLFGEFNHSIPLCKDEHITALIGPNGMGKTVCLRLINSLFHHTWMTFQTTEFKKIEFQFNDKSVIQIDKPDNVDGETDVSDTMGLRFVTLIPGDKPDTWFPRSRNLSGFRRPLEQYLPFLTRIGPRSYVHDNTRQIMSIQEILANYADRLPESILRAYSEPPSAKLEKIISQIDCHLIETQRLLVFEADEFRKSQGSTLAISHKANVLKEIIANDLAVYASTSQSLDRSFPKRVLQEWKILPSENIRENLAKLDDIRKGLMDAGILDPEVDDALPPLEVTDNAIAAVLSVYIQDSEQKLNVLTKLKQRIQLFINLINSRFFPKKISVDKKKGFSVERQENSNTQLQDNSPPCVFDVPLEKLSSGEQHQLVLFFELLFELKKNALILIDEPELSLHVAWQKQFIPDLLRIIRLNKFNVLLATHSPQLIGEWEDIVVELGKVDLIEGREDHRK</sequence>
<organism evidence="2 3">
    <name type="scientific">Acetobacter pasteurianus (strain NBRC 105184 / IFO 3283-01)</name>
    <dbReference type="NCBI Taxonomy" id="634452"/>
    <lineage>
        <taxon>Bacteria</taxon>
        <taxon>Pseudomonadati</taxon>
        <taxon>Pseudomonadota</taxon>
        <taxon>Alphaproteobacteria</taxon>
        <taxon>Acetobacterales</taxon>
        <taxon>Acetobacteraceae</taxon>
        <taxon>Acetobacter</taxon>
    </lineage>
</organism>
<dbReference type="SUPFAM" id="SSF52540">
    <property type="entry name" value="P-loop containing nucleoside triphosphate hydrolases"/>
    <property type="match status" value="1"/>
</dbReference>